<reference evidence="1 2" key="1">
    <citation type="submission" date="2018-09" db="EMBL/GenBank/DDBJ databases">
        <authorList>
            <person name="Wang F."/>
        </authorList>
    </citation>
    <scope>NUCLEOTIDE SEQUENCE [LARGE SCALE GENOMIC DNA]</scope>
    <source>
        <strain evidence="1 2">PLHSC7-2</strain>
    </source>
</reference>
<gene>
    <name evidence="1" type="ORF">D1Z90_10240</name>
</gene>
<keyword evidence="2" id="KW-1185">Reference proteome</keyword>
<organism evidence="1 2">
    <name type="scientific">Motilimonas pumila</name>
    <dbReference type="NCBI Taxonomy" id="2303987"/>
    <lineage>
        <taxon>Bacteria</taxon>
        <taxon>Pseudomonadati</taxon>
        <taxon>Pseudomonadota</taxon>
        <taxon>Gammaproteobacteria</taxon>
        <taxon>Alteromonadales</taxon>
        <taxon>Alteromonadales genera incertae sedis</taxon>
        <taxon>Motilimonas</taxon>
    </lineage>
</organism>
<dbReference type="OrthoDB" id="5342505at2"/>
<dbReference type="InterPro" id="IPR014955">
    <property type="entry name" value="DUF1826"/>
</dbReference>
<comment type="caution">
    <text evidence="1">The sequence shown here is derived from an EMBL/GenBank/DDBJ whole genome shotgun (WGS) entry which is preliminary data.</text>
</comment>
<proteinExistence type="predicted"/>
<dbReference type="AlphaFoldDB" id="A0A418YF09"/>
<evidence type="ECO:0000313" key="1">
    <source>
        <dbReference type="EMBL" id="RJG47786.1"/>
    </source>
</evidence>
<dbReference type="EMBL" id="QZCH01000011">
    <property type="protein sequence ID" value="RJG47786.1"/>
    <property type="molecule type" value="Genomic_DNA"/>
</dbReference>
<sequence>MNRKAPAPIAPAAINSIQQTIKQRRASSGIDPATLTDIYQEDVNMAIWQRTLPPSLTATVAAFVASQPHFQASMTVSPSTALGSIQEAFSDSALDEVSANIAELVDMFCCLFELERVGLRLTVLERAMCPKFHVDKVPCRLVTTFQGVATQWLHHQDVNRAKLGMASIGLTDSESGIYQQQTDIQSLRCGDVALLKGERWQGNENAGLVHRSPAIDSSESRLLLTLDFID</sequence>
<reference evidence="1 2" key="2">
    <citation type="submission" date="2019-01" db="EMBL/GenBank/DDBJ databases">
        <title>Motilimonas pumilus sp. nov., isolated from the gut of sea cucumber (Apostichopus japonicus).</title>
        <authorList>
            <person name="Wang F.-Q."/>
            <person name="Ren L.-H."/>
            <person name="Lin Y.-W."/>
            <person name="Sun G.-H."/>
            <person name="Du Z.-J."/>
            <person name="Zhao J.-X."/>
            <person name="Liu X.-J."/>
            <person name="Liu L.-J."/>
        </authorList>
    </citation>
    <scope>NUCLEOTIDE SEQUENCE [LARGE SCALE GENOMIC DNA]</scope>
    <source>
        <strain evidence="1 2">PLHSC7-2</strain>
    </source>
</reference>
<dbReference type="Pfam" id="PF08856">
    <property type="entry name" value="DUF1826"/>
    <property type="match status" value="1"/>
</dbReference>
<dbReference type="Proteomes" id="UP000283255">
    <property type="component" value="Unassembled WGS sequence"/>
</dbReference>
<protein>
    <submittedName>
        <fullName evidence="1">DUF1826 domain-containing protein</fullName>
    </submittedName>
</protein>
<name>A0A418YF09_9GAMM</name>
<evidence type="ECO:0000313" key="2">
    <source>
        <dbReference type="Proteomes" id="UP000283255"/>
    </source>
</evidence>
<accession>A0A418YF09</accession>